<dbReference type="InterPro" id="IPR000719">
    <property type="entry name" value="Prot_kinase_dom"/>
</dbReference>
<dbReference type="PROSITE" id="PS00108">
    <property type="entry name" value="PROTEIN_KINASE_ST"/>
    <property type="match status" value="1"/>
</dbReference>
<dbReference type="InterPro" id="IPR011009">
    <property type="entry name" value="Kinase-like_dom_sf"/>
</dbReference>
<evidence type="ECO:0000313" key="3">
    <source>
        <dbReference type="EMBL" id="ETR73789.1"/>
    </source>
</evidence>
<keyword evidence="3" id="KW-0418">Kinase</keyword>
<dbReference type="PROSITE" id="PS50011">
    <property type="entry name" value="PROTEIN_KINASE_DOM"/>
    <property type="match status" value="1"/>
</dbReference>
<feature type="transmembrane region" description="Helical" evidence="1">
    <location>
        <begin position="322"/>
        <end position="343"/>
    </location>
</feature>
<dbReference type="AlphaFoldDB" id="A0A1V1PFV1"/>
<sequence>MSSKPMKNDQDIEMYPNIEEYKHAIRNIQNRLLSQSFQYVPSPSDTNELYFCAGNFSVVFRVKDNNGKHFALKCFIIEKKDRLARYQAISTFLDQYQNDYFVAYEYLKKELFVTSSSAKNKDFPILKMEWVHGNTLAIALNEACKKHDIEFLKIICDEWDNLCQFLLDHSIAHGDLKHDNIVVTDNNKLVLIDYDGMFVPALKNMTANEIGSSAYQHPKRNHLMFNKDMDHFSMLVIKLSLHALKQNPDLYKYNTGENIIFSKRDFDNIEDSQLIKEIQTLNNSFINMLIKDLRKSCSSEKIANPKINEIVRTKEKVFKLRLNILFTSLLLLCIFLYVCSYLTNEINIIDEDRLIPAVPDQGNLYMDFADIEGEFLPSNKDKHFFVIRGNAINCYQNSRSKILIAAKLFSREDQLEDEEDIHKKFIVSKYQEVYAGNILFNKEVLRIDKDNIIRYLTHSNNKCTKSNERIPFLFVFFDLPSNLEEYSVQVVSSEACVELPQTHLKTDINTIDTDVMPPDVPDQGNLYMDFEDIEGEFLENIIEKRCFVIRGNVINSYRSSRSKILIAAKLFSKEEQLEDEIDTNNKFILSKYQEVFAGNILINKEIQKIDKENIFRYLTQSNNKCVESNERIPFLFVFFDISPNLVEYSVQAISSETCINIMK</sequence>
<name>A0A1V1PFV1_9BACT</name>
<dbReference type="EMBL" id="ATBP01000038">
    <property type="protein sequence ID" value="ETR73789.1"/>
    <property type="molecule type" value="Genomic_DNA"/>
</dbReference>
<dbReference type="InterPro" id="IPR008271">
    <property type="entry name" value="Ser/Thr_kinase_AS"/>
</dbReference>
<feature type="domain" description="Protein kinase" evidence="2">
    <location>
        <begin position="45"/>
        <end position="318"/>
    </location>
</feature>
<keyword evidence="1" id="KW-0472">Membrane</keyword>
<keyword evidence="3" id="KW-0723">Serine/threonine-protein kinase</keyword>
<proteinExistence type="predicted"/>
<evidence type="ECO:0000259" key="2">
    <source>
        <dbReference type="PROSITE" id="PS50011"/>
    </source>
</evidence>
<keyword evidence="1" id="KW-0812">Transmembrane</keyword>
<protein>
    <submittedName>
        <fullName evidence="3">Serine/threonine protein kinase</fullName>
    </submittedName>
</protein>
<evidence type="ECO:0000313" key="4">
    <source>
        <dbReference type="Proteomes" id="UP000189670"/>
    </source>
</evidence>
<dbReference type="SUPFAM" id="SSF56112">
    <property type="entry name" value="Protein kinase-like (PK-like)"/>
    <property type="match status" value="1"/>
</dbReference>
<dbReference type="GO" id="GO:0005524">
    <property type="term" value="F:ATP binding"/>
    <property type="evidence" value="ECO:0007669"/>
    <property type="project" value="InterPro"/>
</dbReference>
<keyword evidence="1" id="KW-1133">Transmembrane helix</keyword>
<accession>A0A1V1PFV1</accession>
<comment type="caution">
    <text evidence="3">The sequence shown here is derived from an EMBL/GenBank/DDBJ whole genome shotgun (WGS) entry which is preliminary data.</text>
</comment>
<gene>
    <name evidence="3" type="ORF">OMM_06722</name>
</gene>
<dbReference type="Gene3D" id="1.10.510.10">
    <property type="entry name" value="Transferase(Phosphotransferase) domain 1"/>
    <property type="match status" value="1"/>
</dbReference>
<dbReference type="GO" id="GO:0004674">
    <property type="term" value="F:protein serine/threonine kinase activity"/>
    <property type="evidence" value="ECO:0007669"/>
    <property type="project" value="UniProtKB-KW"/>
</dbReference>
<keyword evidence="3" id="KW-0808">Transferase</keyword>
<reference evidence="4" key="1">
    <citation type="submission" date="2012-11" db="EMBL/GenBank/DDBJ databases">
        <authorList>
            <person name="Lucero-Rivera Y.E."/>
            <person name="Tovar-Ramirez D."/>
        </authorList>
    </citation>
    <scope>NUCLEOTIDE SEQUENCE [LARGE SCALE GENOMIC DNA]</scope>
    <source>
        <strain evidence="4">Araruama</strain>
    </source>
</reference>
<evidence type="ECO:0000256" key="1">
    <source>
        <dbReference type="SAM" id="Phobius"/>
    </source>
</evidence>
<organism evidence="3 4">
    <name type="scientific">Candidatus Magnetoglobus multicellularis str. Araruama</name>
    <dbReference type="NCBI Taxonomy" id="890399"/>
    <lineage>
        <taxon>Bacteria</taxon>
        <taxon>Pseudomonadati</taxon>
        <taxon>Thermodesulfobacteriota</taxon>
        <taxon>Desulfobacteria</taxon>
        <taxon>Desulfobacterales</taxon>
        <taxon>Desulfobacteraceae</taxon>
        <taxon>Candidatus Magnetoglobus</taxon>
    </lineage>
</organism>
<dbReference type="Proteomes" id="UP000189670">
    <property type="component" value="Unassembled WGS sequence"/>
</dbReference>
<dbReference type="Pfam" id="PF00069">
    <property type="entry name" value="Pkinase"/>
    <property type="match status" value="1"/>
</dbReference>